<evidence type="ECO:0000313" key="2">
    <source>
        <dbReference type="EMBL" id="PSB02986.1"/>
    </source>
</evidence>
<dbReference type="GO" id="GO:0043565">
    <property type="term" value="F:sequence-specific DNA binding"/>
    <property type="evidence" value="ECO:0007669"/>
    <property type="project" value="TreeGrafter"/>
</dbReference>
<dbReference type="SUPFAM" id="SSF143422">
    <property type="entry name" value="Transposase IS200-like"/>
    <property type="match status" value="1"/>
</dbReference>
<evidence type="ECO:0000259" key="1">
    <source>
        <dbReference type="SMART" id="SM01321"/>
    </source>
</evidence>
<dbReference type="AlphaFoldDB" id="A0A2T1C403"/>
<dbReference type="InterPro" id="IPR002686">
    <property type="entry name" value="Transposase_17"/>
</dbReference>
<dbReference type="OrthoDB" id="9794403at2"/>
<dbReference type="Proteomes" id="UP000238762">
    <property type="component" value="Unassembled WGS sequence"/>
</dbReference>
<name>A0A2T1C403_9CYAN</name>
<dbReference type="PANTHER" id="PTHR36966:SF1">
    <property type="entry name" value="REP-ASSOCIATED TYROSINE TRANSPOSASE"/>
    <property type="match status" value="1"/>
</dbReference>
<feature type="domain" description="Transposase IS200-like" evidence="1">
    <location>
        <begin position="21"/>
        <end position="172"/>
    </location>
</feature>
<dbReference type="SMART" id="SM01321">
    <property type="entry name" value="Y1_Tnp"/>
    <property type="match status" value="1"/>
</dbReference>
<dbReference type="PANTHER" id="PTHR36966">
    <property type="entry name" value="REP-ASSOCIATED TYROSINE TRANSPOSASE"/>
    <property type="match status" value="1"/>
</dbReference>
<reference evidence="2 3" key="2">
    <citation type="submission" date="2018-03" db="EMBL/GenBank/DDBJ databases">
        <title>The ancient ancestry and fast evolution of plastids.</title>
        <authorList>
            <person name="Moore K.R."/>
            <person name="Magnabosco C."/>
            <person name="Momper L."/>
            <person name="Gold D.A."/>
            <person name="Bosak T."/>
            <person name="Fournier G.P."/>
        </authorList>
    </citation>
    <scope>NUCLEOTIDE SEQUENCE [LARGE SCALE GENOMIC DNA]</scope>
    <source>
        <strain evidence="2 3">CCAP 1448/3</strain>
    </source>
</reference>
<evidence type="ECO:0000313" key="3">
    <source>
        <dbReference type="Proteomes" id="UP000238762"/>
    </source>
</evidence>
<gene>
    <name evidence="2" type="ORF">C7B64_10685</name>
</gene>
<dbReference type="InterPro" id="IPR052715">
    <property type="entry name" value="RAYT_transposase"/>
</dbReference>
<dbReference type="GO" id="GO:0006313">
    <property type="term" value="P:DNA transposition"/>
    <property type="evidence" value="ECO:0007669"/>
    <property type="project" value="InterPro"/>
</dbReference>
<proteinExistence type="predicted"/>
<dbReference type="RefSeq" id="WP_106288637.1">
    <property type="nucleotide sequence ID" value="NZ_CAWNTC010000030.1"/>
</dbReference>
<accession>A0A2T1C403</accession>
<dbReference type="Gene3D" id="3.30.70.1290">
    <property type="entry name" value="Transposase IS200-like"/>
    <property type="match status" value="1"/>
</dbReference>
<protein>
    <recommendedName>
        <fullName evidence="1">Transposase IS200-like domain-containing protein</fullName>
    </recommendedName>
</protein>
<dbReference type="GO" id="GO:0004803">
    <property type="term" value="F:transposase activity"/>
    <property type="evidence" value="ECO:0007669"/>
    <property type="project" value="InterPro"/>
</dbReference>
<organism evidence="2 3">
    <name type="scientific">Merismopedia glauca CCAP 1448/3</name>
    <dbReference type="NCBI Taxonomy" id="1296344"/>
    <lineage>
        <taxon>Bacteria</taxon>
        <taxon>Bacillati</taxon>
        <taxon>Cyanobacteriota</taxon>
        <taxon>Cyanophyceae</taxon>
        <taxon>Synechococcales</taxon>
        <taxon>Merismopediaceae</taxon>
        <taxon>Merismopedia</taxon>
    </lineage>
</organism>
<keyword evidence="3" id="KW-1185">Reference proteome</keyword>
<comment type="caution">
    <text evidence="2">The sequence shown here is derived from an EMBL/GenBank/DDBJ whole genome shotgun (WGS) entry which is preliminary data.</text>
</comment>
<dbReference type="EMBL" id="PVWJ01000044">
    <property type="protein sequence ID" value="PSB02986.1"/>
    <property type="molecule type" value="Genomic_DNA"/>
</dbReference>
<reference evidence="2 3" key="1">
    <citation type="submission" date="2018-02" db="EMBL/GenBank/DDBJ databases">
        <authorList>
            <person name="Cohen D.B."/>
            <person name="Kent A.D."/>
        </authorList>
    </citation>
    <scope>NUCLEOTIDE SEQUENCE [LARGE SCALE GENOMIC DNA]</scope>
    <source>
        <strain evidence="2 3">CCAP 1448/3</strain>
    </source>
</reference>
<dbReference type="InterPro" id="IPR036515">
    <property type="entry name" value="Transposase_17_sf"/>
</dbReference>
<sequence>MKYNRAKHHRRSIRLPEYDYSGSGSYFLTLCTYQRQCLFGDVVDGAMQLNDVGAIVSEEWKRSAIVRHNIELDASVVMPNHFHGIVIINKPVGAQCIAPLPQSPIHNQQTYKLHRKPQSLGSFVAGFKMSVTKRINAIRETPGIPVWQRNYYEHIIRHEKEWHILRQYIANNPQSWELDQLHPQNPSKW</sequence>